<evidence type="ECO:0000256" key="8">
    <source>
        <dbReference type="HAMAP-Rule" id="MF_03175"/>
    </source>
</evidence>
<dbReference type="InterPro" id="IPR036388">
    <property type="entry name" value="WH-like_DNA-bd_sf"/>
</dbReference>
<dbReference type="InterPro" id="IPR050247">
    <property type="entry name" value="Met_Aminopeptidase_Type2"/>
</dbReference>
<dbReference type="GO" id="GO:0005737">
    <property type="term" value="C:cytoplasm"/>
    <property type="evidence" value="ECO:0007669"/>
    <property type="project" value="UniProtKB-SubCell"/>
</dbReference>
<dbReference type="InterPro" id="IPR036005">
    <property type="entry name" value="Creatinase/aminopeptidase-like"/>
</dbReference>
<evidence type="ECO:0000313" key="12">
    <source>
        <dbReference type="EMBL" id="JAS23487.1"/>
    </source>
</evidence>
<dbReference type="InterPro" id="IPR002468">
    <property type="entry name" value="Pept_M24A_MAP2"/>
</dbReference>
<dbReference type="GO" id="GO:0070006">
    <property type="term" value="F:metalloaminopeptidase activity"/>
    <property type="evidence" value="ECO:0007669"/>
    <property type="project" value="UniProtKB-UniRule"/>
</dbReference>
<feature type="binding site" evidence="8">
    <location>
        <position position="284"/>
    </location>
    <ligand>
        <name>a divalent metal cation</name>
        <dbReference type="ChEBI" id="CHEBI:60240"/>
        <label>1</label>
    </ligand>
</feature>
<dbReference type="Gene3D" id="3.90.230.10">
    <property type="entry name" value="Creatinase/methionine aminopeptidase superfamily"/>
    <property type="match status" value="1"/>
</dbReference>
<evidence type="ECO:0000256" key="6">
    <source>
        <dbReference type="ARBA" id="ARBA00022723"/>
    </source>
</evidence>
<name>A0A1B6DCQ7_9HEMI</name>
<dbReference type="PROSITE" id="PS01202">
    <property type="entry name" value="MAP_2"/>
    <property type="match status" value="1"/>
</dbReference>
<dbReference type="GO" id="GO:0006508">
    <property type="term" value="P:proteolysis"/>
    <property type="evidence" value="ECO:0007669"/>
    <property type="project" value="UniProtKB-KW"/>
</dbReference>
<feature type="region of interest" description="Disordered" evidence="10">
    <location>
        <begin position="20"/>
        <end position="163"/>
    </location>
</feature>
<evidence type="ECO:0000256" key="2">
    <source>
        <dbReference type="ARBA" id="ARBA00001936"/>
    </source>
</evidence>
<comment type="cofactor">
    <cofactor evidence="3">
        <name>Fe(2+)</name>
        <dbReference type="ChEBI" id="CHEBI:29033"/>
    </cofactor>
</comment>
<dbReference type="GO" id="GO:0046872">
    <property type="term" value="F:metal ion binding"/>
    <property type="evidence" value="ECO:0007669"/>
    <property type="project" value="UniProtKB-UniRule"/>
</dbReference>
<feature type="binding site" evidence="8">
    <location>
        <position position="264"/>
    </location>
    <ligand>
        <name>substrate</name>
    </ligand>
</feature>
<dbReference type="SUPFAM" id="SSF55920">
    <property type="entry name" value="Creatinase/aminopeptidase"/>
    <property type="match status" value="1"/>
</dbReference>
<evidence type="ECO:0000256" key="7">
    <source>
        <dbReference type="ARBA" id="ARBA00022801"/>
    </source>
</evidence>
<feature type="compositionally biased region" description="Basic and acidic residues" evidence="10">
    <location>
        <begin position="66"/>
        <end position="80"/>
    </location>
</feature>
<reference evidence="12" key="1">
    <citation type="submission" date="2015-12" db="EMBL/GenBank/DDBJ databases">
        <title>De novo transcriptome assembly of four potential Pierce s Disease insect vectors from Arizona vineyards.</title>
        <authorList>
            <person name="Tassone E.E."/>
        </authorList>
    </citation>
    <scope>NUCLEOTIDE SEQUENCE</scope>
</reference>
<feature type="binding site" evidence="8">
    <location>
        <position position="372"/>
    </location>
    <ligand>
        <name>substrate</name>
    </ligand>
</feature>
<dbReference type="PANTHER" id="PTHR45777">
    <property type="entry name" value="METHIONINE AMINOPEPTIDASE 2"/>
    <property type="match status" value="1"/>
</dbReference>
<evidence type="ECO:0000259" key="11">
    <source>
        <dbReference type="Pfam" id="PF00557"/>
    </source>
</evidence>
<dbReference type="InterPro" id="IPR001714">
    <property type="entry name" value="Pept_M24_MAP"/>
</dbReference>
<feature type="binding site" evidence="8">
    <location>
        <position position="492"/>
    </location>
    <ligand>
        <name>a divalent metal cation</name>
        <dbReference type="ChEBI" id="CHEBI:60240"/>
        <label>2</label>
        <note>catalytic</note>
    </ligand>
</feature>
<sequence length="511" mass="56765">MAAVLDEVGKSVEKIVDEIKNDEIENIDGEDGTLKKKKQKKKKKKAGAGGASADVPGEGGNEEEIDNKLKVLDINCKTEENGELGDIVKTKKRNRNRNKKSDQGEQVDSTTTGTPDLLPNGEDKGEVESSENSEIKKKRKKRGKGMGAKKQTDPPTVPIADLYPNGAYPIGQEMDYRTAKDRVTNEEKRALDRLHNDIYNEARHAAEAHRQTRKYMQKWIKPGMTMIQICEELEKTARDLIGENGLKAGLAFPTGCSRNHCAAHYTPNAGDTTVLEYDDVTKIDFGTHINGRIIDCAFTLSFNPKYDKLIEAVRDATNTGIKAAGIDVQLCDIGAAIQEVMESYEVELDGKTYQVKSIRNLNGHSISPYRIHAGKTVPIVKGGEATVMEENEFYAIETFGSTGKGLVHDDMEVSHYMKNFDVGFVPLRLQSSKVLLNTINNNFGTLAFCKRWLDRAGATKYQMALKDLCDKDIVEAYPPLCDIKGCYTAQFEHTIVLRPTCKEVISRGDDY</sequence>
<feature type="compositionally biased region" description="Polar residues" evidence="10">
    <location>
        <begin position="104"/>
        <end position="114"/>
    </location>
</feature>
<feature type="compositionally biased region" description="Basic residues" evidence="10">
    <location>
        <begin position="35"/>
        <end position="46"/>
    </location>
</feature>
<feature type="domain" description="Peptidase M24" evidence="11">
    <location>
        <begin position="202"/>
        <end position="405"/>
    </location>
</feature>
<dbReference type="PANTHER" id="PTHR45777:SF2">
    <property type="entry name" value="METHIONINE AMINOPEPTIDASE 2"/>
    <property type="match status" value="1"/>
</dbReference>
<comment type="cofactor">
    <cofactor evidence="8">
        <name>Co(2+)</name>
        <dbReference type="ChEBI" id="CHEBI:48828"/>
    </cofactor>
    <cofactor evidence="8">
        <name>Zn(2+)</name>
        <dbReference type="ChEBI" id="CHEBI:29105"/>
    </cofactor>
    <cofactor evidence="8">
        <name>Mn(2+)</name>
        <dbReference type="ChEBI" id="CHEBI:29035"/>
    </cofactor>
    <cofactor evidence="8">
        <name>Fe(2+)</name>
        <dbReference type="ChEBI" id="CHEBI:29033"/>
    </cofactor>
    <text evidence="8">Binds 2 divalent metal cations per subunit. Has a high-affinity and a low affinity metal-binding site. The true nature of the physiological cofactor is under debate. The enzyme is active with cobalt, zinc, manganese or divalent iron ions. Most likely, methionine aminopeptidases function as mononuclear Fe(2+)-metalloproteases under physiological conditions, and the catalytically relevant metal-binding site has been assigned to the histidine-containing high-affinity site.</text>
</comment>
<feature type="binding site" evidence="8">
    <location>
        <position position="295"/>
    </location>
    <ligand>
        <name>a divalent metal cation</name>
        <dbReference type="ChEBI" id="CHEBI:60240"/>
        <label>1</label>
    </ligand>
</feature>
<dbReference type="Pfam" id="PF00557">
    <property type="entry name" value="Peptidase_M24"/>
    <property type="match status" value="1"/>
</dbReference>
<evidence type="ECO:0000256" key="4">
    <source>
        <dbReference type="ARBA" id="ARBA00022438"/>
    </source>
</evidence>
<feature type="binding site" evidence="8">
    <location>
        <position position="397"/>
    </location>
    <ligand>
        <name>a divalent metal cation</name>
        <dbReference type="ChEBI" id="CHEBI:60240"/>
        <label>2</label>
        <note>catalytic</note>
    </ligand>
</feature>
<protein>
    <recommendedName>
        <fullName evidence="8">Methionine aminopeptidase 2</fullName>
        <shortName evidence="8">MAP 2</shortName>
        <shortName evidence="8">MetAP 2</shortName>
        <ecNumber evidence="8">3.4.11.18</ecNumber>
    </recommendedName>
    <alternativeName>
        <fullName evidence="8">Peptidase M</fullName>
    </alternativeName>
</protein>
<dbReference type="PRINTS" id="PR00599">
    <property type="entry name" value="MAPEPTIDASE"/>
</dbReference>
<feature type="binding site" evidence="8">
    <location>
        <position position="492"/>
    </location>
    <ligand>
        <name>a divalent metal cation</name>
        <dbReference type="ChEBI" id="CHEBI:60240"/>
        <label>1</label>
    </ligand>
</feature>
<dbReference type="InterPro" id="IPR036390">
    <property type="entry name" value="WH_DNA-bd_sf"/>
</dbReference>
<feature type="binding site" evidence="8">
    <location>
        <position position="364"/>
    </location>
    <ligand>
        <name>a divalent metal cation</name>
        <dbReference type="ChEBI" id="CHEBI:60240"/>
        <label>2</label>
        <note>catalytic</note>
    </ligand>
</feature>
<evidence type="ECO:0000256" key="10">
    <source>
        <dbReference type="SAM" id="MobiDB-lite"/>
    </source>
</evidence>
<feature type="binding site" evidence="8">
    <location>
        <position position="295"/>
    </location>
    <ligand>
        <name>a divalent metal cation</name>
        <dbReference type="ChEBI" id="CHEBI:60240"/>
        <label>2</label>
        <note>catalytic</note>
    </ligand>
</feature>
<comment type="catalytic activity">
    <reaction evidence="1 8 9">
        <text>Release of N-terminal amino acids, preferentially methionine, from peptides and arylamides.</text>
        <dbReference type="EC" id="3.4.11.18"/>
    </reaction>
</comment>
<keyword evidence="4 8" id="KW-0031">Aminopeptidase</keyword>
<comment type="similarity">
    <text evidence="8">Belongs to the peptidase M24A family. Methionine aminopeptidase eukaryotic type 2 subfamily.</text>
</comment>
<dbReference type="EMBL" id="GEDC01013811">
    <property type="protein sequence ID" value="JAS23487.1"/>
    <property type="molecule type" value="Transcribed_RNA"/>
</dbReference>
<dbReference type="EC" id="3.4.11.18" evidence="8"/>
<proteinExistence type="inferred from homology"/>
<keyword evidence="8" id="KW-0963">Cytoplasm</keyword>
<dbReference type="HAMAP" id="MF_03175">
    <property type="entry name" value="MetAP_2_euk"/>
    <property type="match status" value="1"/>
</dbReference>
<comment type="function">
    <text evidence="8 9">Cotranslationally removes the N-terminal methionine from nascent proteins. The N-terminal methionine is often cleaved when the second residue in the primary sequence is small and uncharged (Met-Ala-, Cys, Gly, Pro, Ser, Thr, or Val).</text>
</comment>
<evidence type="ECO:0000256" key="1">
    <source>
        <dbReference type="ARBA" id="ARBA00000294"/>
    </source>
</evidence>
<dbReference type="InterPro" id="IPR000994">
    <property type="entry name" value="Pept_M24"/>
</dbReference>
<dbReference type="Gene3D" id="1.10.10.10">
    <property type="entry name" value="Winged helix-like DNA-binding domain superfamily/Winged helix DNA-binding domain"/>
    <property type="match status" value="1"/>
</dbReference>
<dbReference type="AlphaFoldDB" id="A0A1B6DCQ7"/>
<dbReference type="SUPFAM" id="SSF46785">
    <property type="entry name" value="Winged helix' DNA-binding domain"/>
    <property type="match status" value="1"/>
</dbReference>
<organism evidence="12">
    <name type="scientific">Clastoptera arizonana</name>
    <name type="common">Arizona spittle bug</name>
    <dbReference type="NCBI Taxonomy" id="38151"/>
    <lineage>
        <taxon>Eukaryota</taxon>
        <taxon>Metazoa</taxon>
        <taxon>Ecdysozoa</taxon>
        <taxon>Arthropoda</taxon>
        <taxon>Hexapoda</taxon>
        <taxon>Insecta</taxon>
        <taxon>Pterygota</taxon>
        <taxon>Neoptera</taxon>
        <taxon>Paraneoptera</taxon>
        <taxon>Hemiptera</taxon>
        <taxon>Auchenorrhyncha</taxon>
        <taxon>Cercopoidea</taxon>
        <taxon>Clastopteridae</taxon>
        <taxon>Clastoptera</taxon>
    </lineage>
</organism>
<evidence type="ECO:0000256" key="3">
    <source>
        <dbReference type="ARBA" id="ARBA00001954"/>
    </source>
</evidence>
<gene>
    <name evidence="12" type="ORF">g.10528</name>
</gene>
<comment type="subcellular location">
    <subcellularLocation>
        <location evidence="8">Cytoplasm</location>
    </subcellularLocation>
</comment>
<evidence type="ECO:0000256" key="5">
    <source>
        <dbReference type="ARBA" id="ARBA00022670"/>
    </source>
</evidence>
<keyword evidence="7 8" id="KW-0378">Hydrolase</keyword>
<accession>A0A1B6DCQ7</accession>
<keyword evidence="5 8" id="KW-0645">Protease</keyword>
<comment type="cofactor">
    <cofactor evidence="2">
        <name>Mn(2+)</name>
        <dbReference type="ChEBI" id="CHEBI:29035"/>
    </cofactor>
</comment>
<dbReference type="GO" id="GO:0004239">
    <property type="term" value="F:initiator methionyl aminopeptidase activity"/>
    <property type="evidence" value="ECO:0007669"/>
    <property type="project" value="UniProtKB-UniRule"/>
</dbReference>
<dbReference type="NCBIfam" id="TIGR00501">
    <property type="entry name" value="met_pdase_II"/>
    <property type="match status" value="1"/>
</dbReference>
<dbReference type="InterPro" id="IPR018349">
    <property type="entry name" value="Pept_M24A_MAP2_BS"/>
</dbReference>
<dbReference type="CDD" id="cd01088">
    <property type="entry name" value="MetAP2"/>
    <property type="match status" value="1"/>
</dbReference>
<evidence type="ECO:0000256" key="9">
    <source>
        <dbReference type="RuleBase" id="RU003653"/>
    </source>
</evidence>
<keyword evidence="6 8" id="KW-0479">Metal-binding</keyword>